<dbReference type="InterPro" id="IPR036661">
    <property type="entry name" value="Luciferase-like_sf"/>
</dbReference>
<proteinExistence type="predicted"/>
<name>A0A4R0H9R5_9ACTN</name>
<evidence type="ECO:0000313" key="4">
    <source>
        <dbReference type="Proteomes" id="UP000292346"/>
    </source>
</evidence>
<dbReference type="PANTHER" id="PTHR43244:SF1">
    <property type="entry name" value="5,10-METHYLENETETRAHYDROMETHANOPTERIN REDUCTASE"/>
    <property type="match status" value="1"/>
</dbReference>
<dbReference type="SUPFAM" id="SSF51679">
    <property type="entry name" value="Bacterial luciferase-like"/>
    <property type="match status" value="1"/>
</dbReference>
<dbReference type="InterPro" id="IPR050564">
    <property type="entry name" value="F420-G6PD/mer"/>
</dbReference>
<evidence type="ECO:0000259" key="2">
    <source>
        <dbReference type="Pfam" id="PF00296"/>
    </source>
</evidence>
<feature type="domain" description="Luciferase-like" evidence="2">
    <location>
        <begin position="18"/>
        <end position="323"/>
    </location>
</feature>
<evidence type="ECO:0000313" key="3">
    <source>
        <dbReference type="EMBL" id="TCC07715.1"/>
    </source>
</evidence>
<dbReference type="EMBL" id="SJJZ01000002">
    <property type="protein sequence ID" value="TCC07715.1"/>
    <property type="molecule type" value="Genomic_DNA"/>
</dbReference>
<dbReference type="InterPro" id="IPR011251">
    <property type="entry name" value="Luciferase-like_dom"/>
</dbReference>
<gene>
    <name evidence="3" type="ORF">E0H45_17290</name>
</gene>
<dbReference type="OrthoDB" id="5241778at2"/>
<dbReference type="Pfam" id="PF00296">
    <property type="entry name" value="Bac_luciferase"/>
    <property type="match status" value="1"/>
</dbReference>
<dbReference type="InterPro" id="IPR019951">
    <property type="entry name" value="F420_OxRdatse_Rv3520c_pred"/>
</dbReference>
<dbReference type="Gene3D" id="3.20.20.30">
    <property type="entry name" value="Luciferase-like domain"/>
    <property type="match status" value="1"/>
</dbReference>
<dbReference type="AlphaFoldDB" id="A0A4R0H9R5"/>
<dbReference type="NCBIfam" id="TIGR03559">
    <property type="entry name" value="F420_Rv3520c"/>
    <property type="match status" value="1"/>
</dbReference>
<keyword evidence="4" id="KW-1185">Reference proteome</keyword>
<evidence type="ECO:0000256" key="1">
    <source>
        <dbReference type="ARBA" id="ARBA00023002"/>
    </source>
</evidence>
<dbReference type="Proteomes" id="UP000292346">
    <property type="component" value="Unassembled WGS sequence"/>
</dbReference>
<comment type="caution">
    <text evidence="3">The sequence shown here is derived from an EMBL/GenBank/DDBJ whole genome shotgun (WGS) entry which is preliminary data.</text>
</comment>
<reference evidence="3 4" key="1">
    <citation type="submission" date="2019-02" db="EMBL/GenBank/DDBJ databases">
        <title>Kribbella capetownensis sp. nov. and Kribbella speibonae sp. nov., isolated from soil.</title>
        <authorList>
            <person name="Curtis S.M."/>
            <person name="Norton I."/>
            <person name="Everest G.J."/>
            <person name="Meyers P.R."/>
        </authorList>
    </citation>
    <scope>NUCLEOTIDE SEQUENCE [LARGE SCALE GENOMIC DNA]</scope>
    <source>
        <strain evidence="3 4">KCTC 29219</strain>
    </source>
</reference>
<protein>
    <submittedName>
        <fullName evidence="3">LLM class F420-dependent oxidoreductase</fullName>
    </submittedName>
</protein>
<organism evidence="3 4">
    <name type="scientific">Kribbella soli</name>
    <dbReference type="NCBI Taxonomy" id="1124743"/>
    <lineage>
        <taxon>Bacteria</taxon>
        <taxon>Bacillati</taxon>
        <taxon>Actinomycetota</taxon>
        <taxon>Actinomycetes</taxon>
        <taxon>Propionibacteriales</taxon>
        <taxon>Kribbellaceae</taxon>
        <taxon>Kribbella</taxon>
    </lineage>
</organism>
<sequence>MRLGLNIGFVYGGDDHLDHLRLVKEAEALGFSVTWAAEAYGSDAATLLSWIAAQTTTIDVGAAVFQIPARTPAMTAMTAATLDRLSNGRFRLGLGVSGPQVSEGWHGVRFSQPLLRTREYVDIVNAALRRETVAYEGKYFTLPLPDGPGKALKLTVRPIRDHVPVYLAAVGPKNLELAGEIADGWLGILNDPGFLGEQLNHIKTGRRRRSAEPRQQDLDGFDVVVTTPLMTGDDIQAAADPVRGYAALYIGGMGSREKNFYNALAVRMGYAEEAKEIQDLYLDKKHREAMAAVPFGFLDSISLLGSKERMADKLTAYAEAGATTVALTPFASTVEQRIADLRTAAEALELSGVGN</sequence>
<dbReference type="CDD" id="cd01097">
    <property type="entry name" value="Tetrahydromethanopterin_reductase"/>
    <property type="match status" value="1"/>
</dbReference>
<dbReference type="GO" id="GO:0016705">
    <property type="term" value="F:oxidoreductase activity, acting on paired donors, with incorporation or reduction of molecular oxygen"/>
    <property type="evidence" value="ECO:0007669"/>
    <property type="project" value="InterPro"/>
</dbReference>
<keyword evidence="1" id="KW-0560">Oxidoreductase</keyword>
<dbReference type="PANTHER" id="PTHR43244">
    <property type="match status" value="1"/>
</dbReference>
<accession>A0A4R0H9R5</accession>
<dbReference type="RefSeq" id="WP_131338455.1">
    <property type="nucleotide sequence ID" value="NZ_SJJZ01000002.1"/>
</dbReference>